<gene>
    <name evidence="2" type="ORF">BXZ70DRAFT_340204</name>
</gene>
<feature type="region of interest" description="Disordered" evidence="1">
    <location>
        <begin position="1"/>
        <end position="33"/>
    </location>
</feature>
<comment type="caution">
    <text evidence="2">The sequence shown here is derived from an EMBL/GenBank/DDBJ whole genome shotgun (WGS) entry which is preliminary data.</text>
</comment>
<proteinExistence type="predicted"/>
<evidence type="ECO:0000313" key="3">
    <source>
        <dbReference type="Proteomes" id="UP000813824"/>
    </source>
</evidence>
<protein>
    <submittedName>
        <fullName evidence="2">Uncharacterized protein</fullName>
    </submittedName>
</protein>
<feature type="compositionally biased region" description="Low complexity" evidence="1">
    <location>
        <begin position="183"/>
        <end position="198"/>
    </location>
</feature>
<accession>A0A8K0UM36</accession>
<evidence type="ECO:0000313" key="2">
    <source>
        <dbReference type="EMBL" id="KAH8094851.1"/>
    </source>
</evidence>
<name>A0A8K0UM36_9AGAR</name>
<dbReference type="Proteomes" id="UP000813824">
    <property type="component" value="Unassembled WGS sequence"/>
</dbReference>
<keyword evidence="3" id="KW-1185">Reference proteome</keyword>
<dbReference type="EMBL" id="JAEVFJ010000024">
    <property type="protein sequence ID" value="KAH8094851.1"/>
    <property type="molecule type" value="Genomic_DNA"/>
</dbReference>
<sequence>MNLHTIINAGDVGGLGREHTGNGSGELSSSSAAQFRSARMLDPLLAHPPSQSLRVPVNEPPTELHTSSTNLKWDVQVQAKQQSASEKRPTKRRKVIVSTTTTNGSRDVKSIPKTKVKHASIAVAEKTRTSSPSELDVPAFVAGKRRRLRHQPEDDANPRSGGHGKGKGKSAKLTLPKRATPASNRSSISSPSVTTVSSEAQEVLRLARETVEAETEGTIMDVILDAQPQVKQYSEDLLMDAVEARQRIQRHNTPRVQIDDADAPGRITVIDTQRDLDAYWEDQAVLWRGHDSEDQDVDVPPKRFYRLSAERSTANWIGELDSVATPDDRGTSKGSNIVHCSQQRRVTVTG</sequence>
<organism evidence="2 3">
    <name type="scientific">Cristinia sonorae</name>
    <dbReference type="NCBI Taxonomy" id="1940300"/>
    <lineage>
        <taxon>Eukaryota</taxon>
        <taxon>Fungi</taxon>
        <taxon>Dikarya</taxon>
        <taxon>Basidiomycota</taxon>
        <taxon>Agaricomycotina</taxon>
        <taxon>Agaricomycetes</taxon>
        <taxon>Agaricomycetidae</taxon>
        <taxon>Agaricales</taxon>
        <taxon>Pleurotineae</taxon>
        <taxon>Stephanosporaceae</taxon>
        <taxon>Cristinia</taxon>
    </lineage>
</organism>
<dbReference type="OrthoDB" id="2989199at2759"/>
<feature type="region of interest" description="Disordered" evidence="1">
    <location>
        <begin position="46"/>
        <end position="67"/>
    </location>
</feature>
<reference evidence="2" key="1">
    <citation type="journal article" date="2021" name="New Phytol.">
        <title>Evolutionary innovations through gain and loss of genes in the ectomycorrhizal Boletales.</title>
        <authorList>
            <person name="Wu G."/>
            <person name="Miyauchi S."/>
            <person name="Morin E."/>
            <person name="Kuo A."/>
            <person name="Drula E."/>
            <person name="Varga T."/>
            <person name="Kohler A."/>
            <person name="Feng B."/>
            <person name="Cao Y."/>
            <person name="Lipzen A."/>
            <person name="Daum C."/>
            <person name="Hundley H."/>
            <person name="Pangilinan J."/>
            <person name="Johnson J."/>
            <person name="Barry K."/>
            <person name="LaButti K."/>
            <person name="Ng V."/>
            <person name="Ahrendt S."/>
            <person name="Min B."/>
            <person name="Choi I.G."/>
            <person name="Park H."/>
            <person name="Plett J.M."/>
            <person name="Magnuson J."/>
            <person name="Spatafora J.W."/>
            <person name="Nagy L.G."/>
            <person name="Henrissat B."/>
            <person name="Grigoriev I.V."/>
            <person name="Yang Z.L."/>
            <person name="Xu J."/>
            <person name="Martin F.M."/>
        </authorList>
    </citation>
    <scope>NUCLEOTIDE SEQUENCE</scope>
    <source>
        <strain evidence="2">KKN 215</strain>
    </source>
</reference>
<evidence type="ECO:0000256" key="1">
    <source>
        <dbReference type="SAM" id="MobiDB-lite"/>
    </source>
</evidence>
<dbReference type="AlphaFoldDB" id="A0A8K0UM36"/>
<feature type="region of interest" description="Disordered" evidence="1">
    <location>
        <begin position="122"/>
        <end position="199"/>
    </location>
</feature>